<evidence type="ECO:0000256" key="1">
    <source>
        <dbReference type="ARBA" id="ARBA00004123"/>
    </source>
</evidence>
<sequence>MPSVLGGDIAAPVYEDDAVGFAELLQQAAETRNAVSKSKVSEAIDGLTQFATIRGLRPEILQSLVDTLTKTPCYLDQSQCGRIIKALIPRRKVSEEIVVRVVGCLGNGVHRPGAGVQAGLLRWLVMVYNVLEDYEMLSRLYGVLFNLLDMMTLRGYVCHLLSLITRRKHIKPFRIQALLQLQRDVGSEQPINALIQIYKNYYPDVIMFNAGPFKSTIFSHPDPDWMQKLLSIQEASASLNPLNETRPNFKIVRKVGSQSSKRRKTERVVVPEVHTFGAIESTVTLEEVQNADDFVQKLDKLELPNQLAAVLEDPLLQQLVALKPTELAQERIENWLAASLYDTMKTLSSTAPGAAARTSKLLEQIAGYTKATRTLLPPVQEFLKAYLQQWDGQANLQAILMLCSFLPMLDFDQLHTQFLSPIDTALSSNPDVLITFYTSLLRHWTFIPPSHLPNTSTSPSLLIQHTTSHLLRSPPNPHTTLLFYEISSTLPFSHPIFRIHLPPAPLLYTLLFSSTPHIFSRLCHVLITFKTALEKSSALSRSGSGAAAGVGVGGGGSGASGAPPKPQPYPSSFYDAFNGFIMDICNLLWRSRAFVLPVAGDSGNKAALGCTIPGPVVSALEAAVSARGVGDLKGSFFLSRGPMWSYIAAQILGKMEEQRGVDRERKCKAPVSVQTLKQLAEQGGVKVAFMEYRLVVLRGIKKRGYEGVEEFMRNTMTSLIPKGRKAGAVGQRR</sequence>
<keyword evidence="8" id="KW-1185">Reference proteome</keyword>
<dbReference type="eggNOG" id="ENOG502QU9H">
    <property type="taxonomic scope" value="Eukaryota"/>
</dbReference>
<dbReference type="OrthoDB" id="6347512at2759"/>
<keyword evidence="5" id="KW-0539">Nucleus</keyword>
<evidence type="ECO:0000256" key="6">
    <source>
        <dbReference type="ARBA" id="ARBA00023328"/>
    </source>
</evidence>
<gene>
    <name evidence="7" type="ORF">PCON_06263</name>
</gene>
<comment type="subcellular location">
    <subcellularLocation>
        <location evidence="2">Chromosome</location>
        <location evidence="2">Centromere</location>
    </subcellularLocation>
    <subcellularLocation>
        <location evidence="1">Nucleus</location>
    </subcellularLocation>
</comment>
<evidence type="ECO:0000256" key="2">
    <source>
        <dbReference type="ARBA" id="ARBA00004584"/>
    </source>
</evidence>
<dbReference type="GO" id="GO:0000070">
    <property type="term" value="P:mitotic sister chromatid segregation"/>
    <property type="evidence" value="ECO:0007669"/>
    <property type="project" value="TreeGrafter"/>
</dbReference>
<dbReference type="Proteomes" id="UP000018144">
    <property type="component" value="Unassembled WGS sequence"/>
</dbReference>
<dbReference type="PANTHER" id="PTHR48208:SF2">
    <property type="entry name" value="CENTROMERE PROTEIN I"/>
    <property type="match status" value="1"/>
</dbReference>
<proteinExistence type="inferred from homology"/>
<dbReference type="Pfam" id="PF07778">
    <property type="entry name" value="CENP-I"/>
    <property type="match status" value="1"/>
</dbReference>
<dbReference type="GO" id="GO:0034080">
    <property type="term" value="P:CENP-A containing chromatin assembly"/>
    <property type="evidence" value="ECO:0007669"/>
    <property type="project" value="TreeGrafter"/>
</dbReference>
<evidence type="ECO:0000313" key="8">
    <source>
        <dbReference type="Proteomes" id="UP000018144"/>
    </source>
</evidence>
<dbReference type="CDD" id="cd22647">
    <property type="entry name" value="CTF3_NTD_HEAT"/>
    <property type="match status" value="1"/>
</dbReference>
<evidence type="ECO:0000313" key="7">
    <source>
        <dbReference type="EMBL" id="CCX06676.1"/>
    </source>
</evidence>
<dbReference type="EMBL" id="HF935305">
    <property type="protein sequence ID" value="CCX06676.1"/>
    <property type="molecule type" value="Genomic_DNA"/>
</dbReference>
<evidence type="ECO:0000256" key="4">
    <source>
        <dbReference type="ARBA" id="ARBA00022454"/>
    </source>
</evidence>
<organism evidence="7 8">
    <name type="scientific">Pyronema omphalodes (strain CBS 100304)</name>
    <name type="common">Pyronema confluens</name>
    <dbReference type="NCBI Taxonomy" id="1076935"/>
    <lineage>
        <taxon>Eukaryota</taxon>
        <taxon>Fungi</taxon>
        <taxon>Dikarya</taxon>
        <taxon>Ascomycota</taxon>
        <taxon>Pezizomycotina</taxon>
        <taxon>Pezizomycetes</taxon>
        <taxon>Pezizales</taxon>
        <taxon>Pyronemataceae</taxon>
        <taxon>Pyronema</taxon>
    </lineage>
</organism>
<keyword evidence="4" id="KW-0158">Chromosome</keyword>
<evidence type="ECO:0000256" key="3">
    <source>
        <dbReference type="ARBA" id="ARBA00005470"/>
    </source>
</evidence>
<dbReference type="OMA" id="RVFKNYY"/>
<accession>U4KXU6</accession>
<name>U4KXU6_PYROM</name>
<reference evidence="7 8" key="1">
    <citation type="journal article" date="2013" name="PLoS Genet.">
        <title>The genome and development-dependent transcriptomes of Pyronema confluens: a window into fungal evolution.</title>
        <authorList>
            <person name="Traeger S."/>
            <person name="Altegoer F."/>
            <person name="Freitag M."/>
            <person name="Gabaldon T."/>
            <person name="Kempken F."/>
            <person name="Kumar A."/>
            <person name="Marcet-Houben M."/>
            <person name="Poggeler S."/>
            <person name="Stajich J.E."/>
            <person name="Nowrousian M."/>
        </authorList>
    </citation>
    <scope>NUCLEOTIDE SEQUENCE [LARGE SCALE GENOMIC DNA]</scope>
    <source>
        <strain evidence="8">CBS 100304</strain>
        <tissue evidence="7">Vegetative mycelium</tissue>
    </source>
</reference>
<dbReference type="InterPro" id="IPR012485">
    <property type="entry name" value="CENP-I"/>
</dbReference>
<dbReference type="GO" id="GO:0005634">
    <property type="term" value="C:nucleus"/>
    <property type="evidence" value="ECO:0007669"/>
    <property type="project" value="UniProtKB-SubCell"/>
</dbReference>
<comment type="similarity">
    <text evidence="3">Belongs to the CENP-I/CTF3 family.</text>
</comment>
<protein>
    <submittedName>
        <fullName evidence="7">Similar to Centromere protein I acc. no. Q8AYS7</fullName>
    </submittedName>
</protein>
<dbReference type="STRING" id="1076935.U4KXU6"/>
<evidence type="ECO:0000256" key="5">
    <source>
        <dbReference type="ARBA" id="ARBA00023242"/>
    </source>
</evidence>
<dbReference type="GO" id="GO:0000939">
    <property type="term" value="C:inner kinetochore"/>
    <property type="evidence" value="ECO:0007669"/>
    <property type="project" value="TreeGrafter"/>
</dbReference>
<dbReference type="AlphaFoldDB" id="U4KXU6"/>
<keyword evidence="6" id="KW-0137">Centromere</keyword>
<dbReference type="PANTHER" id="PTHR48208">
    <property type="entry name" value="CENTROMERE PROTEIN I"/>
    <property type="match status" value="1"/>
</dbReference>